<dbReference type="InterPro" id="IPR038536">
    <property type="entry name" value="Alkyl/aryl-sulf_dimr_sf"/>
</dbReference>
<dbReference type="GO" id="GO:0018741">
    <property type="term" value="F:linear primary-alkylsulfatase activity"/>
    <property type="evidence" value="ECO:0007669"/>
    <property type="project" value="InterPro"/>
</dbReference>
<dbReference type="InterPro" id="IPR036527">
    <property type="entry name" value="SCP2_sterol-bd_dom_sf"/>
</dbReference>
<dbReference type="PANTHER" id="PTHR43223">
    <property type="entry name" value="ALKYL/ARYL-SULFATASE"/>
    <property type="match status" value="1"/>
</dbReference>
<dbReference type="SUPFAM" id="SSF56281">
    <property type="entry name" value="Metallo-hydrolase/oxidoreductase"/>
    <property type="match status" value="1"/>
</dbReference>
<dbReference type="Proteomes" id="UP001347796">
    <property type="component" value="Unassembled WGS sequence"/>
</dbReference>
<gene>
    <name evidence="7" type="ORF">SNE40_007113</name>
</gene>
<keyword evidence="1" id="KW-0479">Metal-binding</keyword>
<evidence type="ECO:0000256" key="2">
    <source>
        <dbReference type="ARBA" id="ARBA00022801"/>
    </source>
</evidence>
<dbReference type="SMART" id="SM00849">
    <property type="entry name" value="Lactamase_B"/>
    <property type="match status" value="1"/>
</dbReference>
<dbReference type="Pfam" id="PF14863">
    <property type="entry name" value="Alkyl_sulf_dimr"/>
    <property type="match status" value="1"/>
</dbReference>
<dbReference type="Pfam" id="PF00753">
    <property type="entry name" value="Lactamase_B"/>
    <property type="match status" value="1"/>
</dbReference>
<evidence type="ECO:0000256" key="1">
    <source>
        <dbReference type="ARBA" id="ARBA00022723"/>
    </source>
</evidence>
<dbReference type="Pfam" id="PF14864">
    <property type="entry name" value="Alkyl_sulf_C"/>
    <property type="match status" value="1"/>
</dbReference>
<feature type="domain" description="Metallo-beta-lactamase" evidence="6">
    <location>
        <begin position="94"/>
        <end position="307"/>
    </location>
</feature>
<dbReference type="InterPro" id="IPR044097">
    <property type="entry name" value="Bds1/SdsA1_MBL-fold"/>
</dbReference>
<feature type="transmembrane region" description="Helical" evidence="5">
    <location>
        <begin position="24"/>
        <end position="42"/>
    </location>
</feature>
<organism evidence="7 8">
    <name type="scientific">Patella caerulea</name>
    <name type="common">Rayed Mediterranean limpet</name>
    <dbReference type="NCBI Taxonomy" id="87958"/>
    <lineage>
        <taxon>Eukaryota</taxon>
        <taxon>Metazoa</taxon>
        <taxon>Spiralia</taxon>
        <taxon>Lophotrochozoa</taxon>
        <taxon>Mollusca</taxon>
        <taxon>Gastropoda</taxon>
        <taxon>Patellogastropoda</taxon>
        <taxon>Patelloidea</taxon>
        <taxon>Patellidae</taxon>
        <taxon>Patella</taxon>
    </lineage>
</organism>
<dbReference type="Gene3D" id="3.60.15.30">
    <property type="entry name" value="Metallo-beta-lactamase domain"/>
    <property type="match status" value="1"/>
</dbReference>
<dbReference type="SUPFAM" id="SSF55718">
    <property type="entry name" value="SCP-like"/>
    <property type="match status" value="1"/>
</dbReference>
<dbReference type="InterPro" id="IPR029228">
    <property type="entry name" value="Alkyl_sulf_dimr"/>
</dbReference>
<evidence type="ECO:0000256" key="4">
    <source>
        <dbReference type="ARBA" id="ARBA00033751"/>
    </source>
</evidence>
<keyword evidence="8" id="KW-1185">Reference proteome</keyword>
<dbReference type="GO" id="GO:0046983">
    <property type="term" value="F:protein dimerization activity"/>
    <property type="evidence" value="ECO:0007669"/>
    <property type="project" value="InterPro"/>
</dbReference>
<evidence type="ECO:0000313" key="8">
    <source>
        <dbReference type="Proteomes" id="UP001347796"/>
    </source>
</evidence>
<dbReference type="Gene3D" id="1.25.40.880">
    <property type="entry name" value="Alkyl sulfatase, dimerisation domain"/>
    <property type="match status" value="1"/>
</dbReference>
<keyword evidence="2" id="KW-0378">Hydrolase</keyword>
<dbReference type="GO" id="GO:0046872">
    <property type="term" value="F:metal ion binding"/>
    <property type="evidence" value="ECO:0007669"/>
    <property type="project" value="UniProtKB-KW"/>
</dbReference>
<proteinExistence type="inferred from homology"/>
<dbReference type="AlphaFoldDB" id="A0AAN8K2Y4"/>
<accession>A0AAN8K2Y4</accession>
<dbReference type="InterPro" id="IPR029229">
    <property type="entry name" value="Alkyl_sulf_C"/>
</dbReference>
<dbReference type="EMBL" id="JAZGQO010000006">
    <property type="protein sequence ID" value="KAK6184698.1"/>
    <property type="molecule type" value="Genomic_DNA"/>
</dbReference>
<dbReference type="InterPro" id="IPR001279">
    <property type="entry name" value="Metallo-B-lactamas"/>
</dbReference>
<protein>
    <recommendedName>
        <fullName evidence="6">Metallo-beta-lactamase domain-containing protein</fullName>
    </recommendedName>
</protein>
<keyword evidence="5" id="KW-1133">Transmembrane helix</keyword>
<dbReference type="CDD" id="cd07710">
    <property type="entry name" value="arylsulfatase_Sdsa1-like_MBL-fold"/>
    <property type="match status" value="1"/>
</dbReference>
<keyword evidence="5" id="KW-0472">Membrane</keyword>
<dbReference type="InterPro" id="IPR052195">
    <property type="entry name" value="Bact_Alkyl/Aryl-Sulfatase"/>
</dbReference>
<reference evidence="7 8" key="1">
    <citation type="submission" date="2024-01" db="EMBL/GenBank/DDBJ databases">
        <title>The genome of the rayed Mediterranean limpet Patella caerulea (Linnaeus, 1758).</title>
        <authorList>
            <person name="Anh-Thu Weber A."/>
            <person name="Halstead-Nussloch G."/>
        </authorList>
    </citation>
    <scope>NUCLEOTIDE SEQUENCE [LARGE SCALE GENOMIC DNA]</scope>
    <source>
        <strain evidence="7">AATW-2023a</strain>
        <tissue evidence="7">Whole specimen</tissue>
    </source>
</reference>
<dbReference type="GO" id="GO:0018909">
    <property type="term" value="P:dodecyl sulfate metabolic process"/>
    <property type="evidence" value="ECO:0007669"/>
    <property type="project" value="InterPro"/>
</dbReference>
<evidence type="ECO:0000256" key="3">
    <source>
        <dbReference type="ARBA" id="ARBA00022833"/>
    </source>
</evidence>
<evidence type="ECO:0000313" key="7">
    <source>
        <dbReference type="EMBL" id="KAK6184698.1"/>
    </source>
</evidence>
<sequence>MLTSFILKKDYHSDKVKVSRMSKGIYFAVGLALIALGGNWYWNSQTRRTRIERAWNDMTGHDTAKKHEQHSKTFNRPQVLKVTPKIYCAIGYALANSLMIIGKDGIVIVDVTESVTAGQEVMKAFRKITTKPVKAIIYTHNHADHTFGATAFIENKNKMPEIWAHNDILRQFQRVFYTNGAFLRRAMRQFGALLSQTINAGIGFNLRLDTENTDIGLVYPTKLFQGKERDIEVAGLKLKLIHIPGETADQIGVWVPDEKAFLCADDIYKAFPNLYAIRGTPARDLLDWTSSIDTMIALHPEHLVPSHTRPIKGDRYIKDLLTSYRDAIQYVHDQTIRYTNKGYHPNEIATLVKLPKYLAKLPYLQEFYGTVEWSSKGVFNTYMGWFSGDPVELSPFTPDETATRMAKLVGGANVLSAQAKDASEKGDHQWALMLSSYALRVNPDDVMAKDVKVTSLMALGKRQMSANGRHYFFTTAMEELGEVSAEVSDVQRKKFIENVPILNLFKMLQVRFMPESCSHLNITILFAFKDTKQFVRVQVRNSIVLVFDKPSQIFDIKVSTTEKIWKEILISKYAAVSSLASGEFSVEGGLLKFREFIGCFETN</sequence>
<keyword evidence="3" id="KW-0862">Zinc</keyword>
<name>A0AAN8K2Y4_PATCE</name>
<keyword evidence="5" id="KW-0812">Transmembrane</keyword>
<dbReference type="PANTHER" id="PTHR43223:SF2">
    <property type="entry name" value="METALLO-BETA-LACTAMASE DOMAIN-CONTAINING PROTEIN"/>
    <property type="match status" value="1"/>
</dbReference>
<comment type="similarity">
    <text evidence="4">Belongs to the metallo-beta-lactamase superfamily. Type III sulfatase family.</text>
</comment>
<dbReference type="Gene3D" id="3.30.1050.10">
    <property type="entry name" value="SCP2 sterol-binding domain"/>
    <property type="match status" value="1"/>
</dbReference>
<evidence type="ECO:0000256" key="5">
    <source>
        <dbReference type="SAM" id="Phobius"/>
    </source>
</evidence>
<dbReference type="InterPro" id="IPR036866">
    <property type="entry name" value="RibonucZ/Hydroxyglut_hydro"/>
</dbReference>
<comment type="caution">
    <text evidence="7">The sequence shown here is derived from an EMBL/GenBank/DDBJ whole genome shotgun (WGS) entry which is preliminary data.</text>
</comment>
<evidence type="ECO:0000259" key="6">
    <source>
        <dbReference type="SMART" id="SM00849"/>
    </source>
</evidence>